<keyword evidence="2" id="KW-0255">Endonuclease</keyword>
<dbReference type="Pfam" id="PF09019">
    <property type="entry name" value="EcoRII-C"/>
    <property type="match status" value="1"/>
</dbReference>
<comment type="caution">
    <text evidence="2">The sequence shown here is derived from an EMBL/GenBank/DDBJ whole genome shotgun (WGS) entry which is preliminary data.</text>
</comment>
<evidence type="ECO:0000313" key="3">
    <source>
        <dbReference type="Proteomes" id="UP001596003"/>
    </source>
</evidence>
<keyword evidence="2" id="KW-0540">Nuclease</keyword>
<proteinExistence type="predicted"/>
<keyword evidence="3" id="KW-1185">Reference proteome</keyword>
<dbReference type="EMBL" id="JBHSFY010000001">
    <property type="protein sequence ID" value="MFC4475603.1"/>
    <property type="molecule type" value="Genomic_DNA"/>
</dbReference>
<dbReference type="SUPFAM" id="SSF52980">
    <property type="entry name" value="Restriction endonuclease-like"/>
    <property type="match status" value="1"/>
</dbReference>
<feature type="domain" description="Restriction endonuclease type II EcoRII C-terminal" evidence="1">
    <location>
        <begin position="227"/>
        <end position="394"/>
    </location>
</feature>
<dbReference type="InterPro" id="IPR015109">
    <property type="entry name" value="Restrct_endonuc_II_EcoRII_C"/>
</dbReference>
<reference evidence="3" key="1">
    <citation type="journal article" date="2019" name="Int. J. Syst. Evol. Microbiol.">
        <title>The Global Catalogue of Microorganisms (GCM) 10K type strain sequencing project: providing services to taxonomists for standard genome sequencing and annotation.</title>
        <authorList>
            <consortium name="The Broad Institute Genomics Platform"/>
            <consortium name="The Broad Institute Genome Sequencing Center for Infectious Disease"/>
            <person name="Wu L."/>
            <person name="Ma J."/>
        </authorList>
    </citation>
    <scope>NUCLEOTIDE SEQUENCE [LARGE SCALE GENOMIC DNA]</scope>
    <source>
        <strain evidence="3">NBRC 103627</strain>
    </source>
</reference>
<accession>A0ABV8Z7M9</accession>
<dbReference type="Gene3D" id="3.40.91.80">
    <property type="match status" value="1"/>
</dbReference>
<keyword evidence="2" id="KW-0378">Hydrolase</keyword>
<evidence type="ECO:0000259" key="1">
    <source>
        <dbReference type="Pfam" id="PF09019"/>
    </source>
</evidence>
<dbReference type="RefSeq" id="WP_379794848.1">
    <property type="nucleotide sequence ID" value="NZ_JBHSFY010000001.1"/>
</dbReference>
<dbReference type="Proteomes" id="UP001596003">
    <property type="component" value="Unassembled WGS sequence"/>
</dbReference>
<sequence length="406" mass="46717">MENGLLSKYFKGIVAKRLSDVEADPNISNQHEFNGINEFRNILGSKKHTYEAIFIHLTDDEEAILKEEGSLTWYNARENHPTRNEFRLYYSTTQIMEKAIAGDFLLIGLTHDNKLVVVIAPKGTTAEQQLLWLFEIREIGNKFILRNISSKDIKLNFAGKYILNSLGFEIDESEPDFLNLILETFGSQFPPTAIFSEFARSTVDNVSPFEEPDKTLITWLEREEMLFKTLEKHIVSKKLEQGFGENKTDVDDFISFSLSIQNRRKSRAGFAFENHLASIFKFQEINFSKGAKTERNNKPDFLFPSITDYHNPSFPVELLTMLGVKTTAKDRWRQVLSEAGRISQKHLITLEPAISVNQTDEMIAQNLQLVIPQSLKETFTASQQSNLLNLQDFIHMVRQRQNIIIK</sequence>
<dbReference type="InterPro" id="IPR011335">
    <property type="entry name" value="Restrct_endonuc-II-like"/>
</dbReference>
<name>A0ABV8Z7M9_9FLAO</name>
<protein>
    <submittedName>
        <fullName evidence="2">Type II restriction endonuclease</fullName>
    </submittedName>
</protein>
<evidence type="ECO:0000313" key="2">
    <source>
        <dbReference type="EMBL" id="MFC4475603.1"/>
    </source>
</evidence>
<dbReference type="GO" id="GO:0004519">
    <property type="term" value="F:endonuclease activity"/>
    <property type="evidence" value="ECO:0007669"/>
    <property type="project" value="UniProtKB-KW"/>
</dbReference>
<gene>
    <name evidence="2" type="ORF">ACFO3N_00840</name>
</gene>
<organism evidence="2 3">
    <name type="scientific">Flavobacterium chungangensis</name>
    <dbReference type="NCBI Taxonomy" id="2708132"/>
    <lineage>
        <taxon>Bacteria</taxon>
        <taxon>Pseudomonadati</taxon>
        <taxon>Bacteroidota</taxon>
        <taxon>Flavobacteriia</taxon>
        <taxon>Flavobacteriales</taxon>
        <taxon>Flavobacteriaceae</taxon>
        <taxon>Flavobacterium</taxon>
    </lineage>
</organism>
<dbReference type="InterPro" id="IPR038365">
    <property type="entry name" value="EcoRII_C_sf"/>
</dbReference>